<evidence type="ECO:0000313" key="2">
    <source>
        <dbReference type="EMBL" id="WOF15664.1"/>
    </source>
</evidence>
<feature type="region of interest" description="Disordered" evidence="1">
    <location>
        <begin position="1"/>
        <end position="77"/>
    </location>
</feature>
<accession>A0AA97FCF5</accession>
<feature type="compositionally biased region" description="Basic residues" evidence="1">
    <location>
        <begin position="15"/>
        <end position="27"/>
    </location>
</feature>
<gene>
    <name evidence="2" type="ORF">F1737_02660</name>
</gene>
<feature type="compositionally biased region" description="Basic and acidic residues" evidence="1">
    <location>
        <begin position="1"/>
        <end position="13"/>
    </location>
</feature>
<dbReference type="KEGG" id="mefw:F1737_02660"/>
<feature type="compositionally biased region" description="Basic and acidic residues" evidence="1">
    <location>
        <begin position="62"/>
        <end position="71"/>
    </location>
</feature>
<name>A0AA97FCF5_9EURY</name>
<dbReference type="GeneID" id="85229035"/>
<proteinExistence type="predicted"/>
<dbReference type="AlphaFoldDB" id="A0AA97FCF5"/>
<sequence length="77" mass="9477">MAEKSDTENETRNRFVAHKRSVVRKPSYRSSKDQANMWRDYQKRDIRSSDIEFQHPHQRTFRISEKPYERPPRKKVK</sequence>
<protein>
    <submittedName>
        <fullName evidence="2">Uncharacterized protein</fullName>
    </submittedName>
</protein>
<feature type="compositionally biased region" description="Basic and acidic residues" evidence="1">
    <location>
        <begin position="40"/>
        <end position="55"/>
    </location>
</feature>
<dbReference type="RefSeq" id="WP_317137237.1">
    <property type="nucleotide sequence ID" value="NZ_CP043875.1"/>
</dbReference>
<evidence type="ECO:0000256" key="1">
    <source>
        <dbReference type="SAM" id="MobiDB-lite"/>
    </source>
</evidence>
<dbReference type="EMBL" id="CP043875">
    <property type="protein sequence ID" value="WOF15664.1"/>
    <property type="molecule type" value="Genomic_DNA"/>
</dbReference>
<evidence type="ECO:0000313" key="3">
    <source>
        <dbReference type="Proteomes" id="UP001301797"/>
    </source>
</evidence>
<organism evidence="2 3">
    <name type="scientific">Methanochimaera problematica</name>
    <dbReference type="NCBI Taxonomy" id="2609417"/>
    <lineage>
        <taxon>Archaea</taxon>
        <taxon>Methanobacteriati</taxon>
        <taxon>Methanobacteriota</taxon>
        <taxon>Stenosarchaea group</taxon>
        <taxon>Methanomicrobia</taxon>
        <taxon>Methanomicrobiales</taxon>
        <taxon>Methanomicrobiaceae</taxon>
        <taxon>Methanochimaera</taxon>
    </lineage>
</organism>
<reference evidence="2 3" key="1">
    <citation type="submission" date="2019-09" db="EMBL/GenBank/DDBJ databases">
        <title>The complete genome of Methanoplanus sp. FWC-SCC4.</title>
        <authorList>
            <person name="Chen S.-C."/>
            <person name="Zhou Y.-Z."/>
            <person name="Lai M.-C."/>
        </authorList>
    </citation>
    <scope>NUCLEOTIDE SEQUENCE [LARGE SCALE GENOMIC DNA]</scope>
    <source>
        <strain evidence="2 3">FWC-SCC4</strain>
    </source>
</reference>
<keyword evidence="3" id="KW-1185">Reference proteome</keyword>
<dbReference type="Proteomes" id="UP001301797">
    <property type="component" value="Chromosome"/>
</dbReference>